<dbReference type="EMBL" id="CAJVPJ010002020">
    <property type="protein sequence ID" value="CAG8610846.1"/>
    <property type="molecule type" value="Genomic_DNA"/>
</dbReference>
<organism evidence="2 3">
    <name type="scientific">Paraglomus occultum</name>
    <dbReference type="NCBI Taxonomy" id="144539"/>
    <lineage>
        <taxon>Eukaryota</taxon>
        <taxon>Fungi</taxon>
        <taxon>Fungi incertae sedis</taxon>
        <taxon>Mucoromycota</taxon>
        <taxon>Glomeromycotina</taxon>
        <taxon>Glomeromycetes</taxon>
        <taxon>Paraglomerales</taxon>
        <taxon>Paraglomeraceae</taxon>
        <taxon>Paraglomus</taxon>
    </lineage>
</organism>
<feature type="transmembrane region" description="Helical" evidence="1">
    <location>
        <begin position="141"/>
        <end position="166"/>
    </location>
</feature>
<accession>A0A9N9CPX2</accession>
<keyword evidence="1" id="KW-1133">Transmembrane helix</keyword>
<keyword evidence="1" id="KW-0472">Membrane</keyword>
<dbReference type="Proteomes" id="UP000789572">
    <property type="component" value="Unassembled WGS sequence"/>
</dbReference>
<evidence type="ECO:0000313" key="3">
    <source>
        <dbReference type="Proteomes" id="UP000789572"/>
    </source>
</evidence>
<feature type="transmembrane region" description="Helical" evidence="1">
    <location>
        <begin position="110"/>
        <end position="129"/>
    </location>
</feature>
<keyword evidence="1" id="KW-0812">Transmembrane</keyword>
<proteinExistence type="predicted"/>
<feature type="transmembrane region" description="Helical" evidence="1">
    <location>
        <begin position="205"/>
        <end position="224"/>
    </location>
</feature>
<dbReference type="AlphaFoldDB" id="A0A9N9CPX2"/>
<comment type="caution">
    <text evidence="2">The sequence shown here is derived from an EMBL/GenBank/DDBJ whole genome shotgun (WGS) entry which is preliminary data.</text>
</comment>
<feature type="transmembrane region" description="Helical" evidence="1">
    <location>
        <begin position="178"/>
        <end position="199"/>
    </location>
</feature>
<sequence>MVNTNSKLETYINSWKAVATVAGICAGITIFYIVKNQDRGLAIYKLLINGMALTWTLADITYDNKKHNIFNYKDDNLYYIGPIAYQLLRMMISTLILYSLKRTQFSGFDVIFGTILLTLVWFSGLAYSALEFSSLSNDLTVYNTCVMVLFAVRVAVVIFVAVRLIYHYKRDNSTKASLFTLNLIRLLAIFVSAIIHGPVLLNHKSYPTIPAAVMIIIILFLVSFKIEYPQNLQKPGTVDVTNMTVVEHVPTGNVNTAVVGHVPAGI</sequence>
<protein>
    <submittedName>
        <fullName evidence="2">9502_t:CDS:1</fullName>
    </submittedName>
</protein>
<name>A0A9N9CPX2_9GLOM</name>
<keyword evidence="3" id="KW-1185">Reference proteome</keyword>
<evidence type="ECO:0000313" key="2">
    <source>
        <dbReference type="EMBL" id="CAG8610846.1"/>
    </source>
</evidence>
<gene>
    <name evidence="2" type="ORF">POCULU_LOCUS7940</name>
</gene>
<feature type="transmembrane region" description="Helical" evidence="1">
    <location>
        <begin position="15"/>
        <end position="34"/>
    </location>
</feature>
<reference evidence="2" key="1">
    <citation type="submission" date="2021-06" db="EMBL/GenBank/DDBJ databases">
        <authorList>
            <person name="Kallberg Y."/>
            <person name="Tangrot J."/>
            <person name="Rosling A."/>
        </authorList>
    </citation>
    <scope>NUCLEOTIDE SEQUENCE</scope>
    <source>
        <strain evidence="2">IA702</strain>
    </source>
</reference>
<dbReference type="OrthoDB" id="10516119at2759"/>
<feature type="transmembrane region" description="Helical" evidence="1">
    <location>
        <begin position="41"/>
        <end position="58"/>
    </location>
</feature>
<feature type="transmembrane region" description="Helical" evidence="1">
    <location>
        <begin position="78"/>
        <end position="98"/>
    </location>
</feature>
<evidence type="ECO:0000256" key="1">
    <source>
        <dbReference type="SAM" id="Phobius"/>
    </source>
</evidence>